<evidence type="ECO:0000313" key="3">
    <source>
        <dbReference type="Proteomes" id="UP001530400"/>
    </source>
</evidence>
<dbReference type="Proteomes" id="UP001530400">
    <property type="component" value="Unassembled WGS sequence"/>
</dbReference>
<accession>A0ABD3NDM6</accession>
<keyword evidence="3" id="KW-1185">Reference proteome</keyword>
<sequence length="268" mass="29519">MSDDNSSEDDVLLSSLAGEKRQSRGSVNYNEGDDDSEEEFQDIEEPEPEEEEDDIDDFIAASSDEDQPLVKLKSSKAKTSAKKSPTNKAVPKKKETSAKKKPVAKSKSSVSSSSSKPGSGYNAPSIELYTNCDKGKLIQSVLVRWWYAYSWPSAECQAQTPKNYTALDGFPGVFVCTSGSDVGIIKDFRDHSTAPTFKNFARKSATELKDLLLKAIDNQRKALNKIEGEGTGTEKNLRELEKWANKLNCSKADKEAEKVLKAARLMLS</sequence>
<organism evidence="2 3">
    <name type="scientific">Cyclotella atomus</name>
    <dbReference type="NCBI Taxonomy" id="382360"/>
    <lineage>
        <taxon>Eukaryota</taxon>
        <taxon>Sar</taxon>
        <taxon>Stramenopiles</taxon>
        <taxon>Ochrophyta</taxon>
        <taxon>Bacillariophyta</taxon>
        <taxon>Coscinodiscophyceae</taxon>
        <taxon>Thalassiosirophycidae</taxon>
        <taxon>Stephanodiscales</taxon>
        <taxon>Stephanodiscaceae</taxon>
        <taxon>Cyclotella</taxon>
    </lineage>
</organism>
<evidence type="ECO:0000313" key="2">
    <source>
        <dbReference type="EMBL" id="KAL3774065.1"/>
    </source>
</evidence>
<feature type="compositionally biased region" description="Low complexity" evidence="1">
    <location>
        <begin position="105"/>
        <end position="120"/>
    </location>
</feature>
<reference evidence="2 3" key="1">
    <citation type="submission" date="2024-10" db="EMBL/GenBank/DDBJ databases">
        <title>Updated reference genomes for cyclostephanoid diatoms.</title>
        <authorList>
            <person name="Roberts W.R."/>
            <person name="Alverson A.J."/>
        </authorList>
    </citation>
    <scope>NUCLEOTIDE SEQUENCE [LARGE SCALE GENOMIC DNA]</scope>
    <source>
        <strain evidence="2 3">AJA010-31</strain>
    </source>
</reference>
<name>A0ABD3NDM6_9STRA</name>
<gene>
    <name evidence="2" type="ORF">ACHAWO_005272</name>
</gene>
<dbReference type="AlphaFoldDB" id="A0ABD3NDM6"/>
<comment type="caution">
    <text evidence="2">The sequence shown here is derived from an EMBL/GenBank/DDBJ whole genome shotgun (WGS) entry which is preliminary data.</text>
</comment>
<dbReference type="EMBL" id="JALLPJ020001211">
    <property type="protein sequence ID" value="KAL3774065.1"/>
    <property type="molecule type" value="Genomic_DNA"/>
</dbReference>
<feature type="compositionally biased region" description="Acidic residues" evidence="1">
    <location>
        <begin position="1"/>
        <end position="11"/>
    </location>
</feature>
<protein>
    <submittedName>
        <fullName evidence="2">Uncharacterized protein</fullName>
    </submittedName>
</protein>
<feature type="compositionally biased region" description="Acidic residues" evidence="1">
    <location>
        <begin position="31"/>
        <end position="67"/>
    </location>
</feature>
<feature type="region of interest" description="Disordered" evidence="1">
    <location>
        <begin position="1"/>
        <end position="124"/>
    </location>
</feature>
<evidence type="ECO:0000256" key="1">
    <source>
        <dbReference type="SAM" id="MobiDB-lite"/>
    </source>
</evidence>
<proteinExistence type="predicted"/>